<dbReference type="GO" id="GO:0004672">
    <property type="term" value="F:protein kinase activity"/>
    <property type="evidence" value="ECO:0007669"/>
    <property type="project" value="InterPro"/>
</dbReference>
<dbReference type="Pfam" id="PF00069">
    <property type="entry name" value="Pkinase"/>
    <property type="match status" value="1"/>
</dbReference>
<dbReference type="InterPro" id="IPR011009">
    <property type="entry name" value="Kinase-like_dom_sf"/>
</dbReference>
<dbReference type="PANTHER" id="PTHR44305:SF24">
    <property type="entry name" value="TYROSINE-PROTEIN KINASE C03B1.5-RELATED"/>
    <property type="match status" value="1"/>
</dbReference>
<gene>
    <name evidence="2" type="ORF">BSTOLATCC_MIC5134</name>
</gene>
<organism evidence="2 3">
    <name type="scientific">Blepharisma stoltei</name>
    <dbReference type="NCBI Taxonomy" id="1481888"/>
    <lineage>
        <taxon>Eukaryota</taxon>
        <taxon>Sar</taxon>
        <taxon>Alveolata</taxon>
        <taxon>Ciliophora</taxon>
        <taxon>Postciliodesmatophora</taxon>
        <taxon>Heterotrichea</taxon>
        <taxon>Heterotrichida</taxon>
        <taxon>Blepharismidae</taxon>
        <taxon>Blepharisma</taxon>
    </lineage>
</organism>
<evidence type="ECO:0000313" key="2">
    <source>
        <dbReference type="EMBL" id="CAG9311874.1"/>
    </source>
</evidence>
<dbReference type="InterPro" id="IPR053083">
    <property type="entry name" value="TF_kinase-domain_protein"/>
</dbReference>
<protein>
    <recommendedName>
        <fullName evidence="1">Protein kinase domain-containing protein</fullName>
    </recommendedName>
</protein>
<evidence type="ECO:0000313" key="3">
    <source>
        <dbReference type="Proteomes" id="UP001162131"/>
    </source>
</evidence>
<dbReference type="InterPro" id="IPR000719">
    <property type="entry name" value="Prot_kinase_dom"/>
</dbReference>
<feature type="domain" description="Protein kinase" evidence="1">
    <location>
        <begin position="250"/>
        <end position="552"/>
    </location>
</feature>
<dbReference type="AlphaFoldDB" id="A0AAU9IJA2"/>
<sequence>MDSDPIEDMIQYIHERLIPKIGQTKSNTLKTLMTFNYTLSLEDLQAMEKEINNLFTINPQIAPTAQILYYACYFVAVIDHKPFDLTYFSFTFNIISYFKVNCPDFDIKDSVRLMLEKVVLASSSCEDIASVLEWAGKIKQIKEELNYRDLEDEEAWVLEQIKRCLLKNALCIDQKEIKLSIQEIKLAEEAGYDVSFVKRVVINNAINWIEETNDILDISKITGEPALKDEAGTREILELLKSLQIKDEELSNAINSYSNRFGVIYSASSFPALSKDRLKFEYLPLHLSTDELTQLRKKISKGVLDGSQEVSIKTYSHWKLEQLNIYQKEREILEKISEKHPTFLKYYGSYIEETSDHGRKMYEFSMVMEFCESSLFIDITRRNRGHIAYTIEEYKNIVLNLLEGFSFLEKNKIYHKDIRPEHIFLTRDGKPKIAEFSMATDLKYIQGRKDFMSPELYSAYWEFRTNPNTPKRINYKPKKSDVYSLGMVFLQMYTLAEVKGLNERDAQPQLQDYVSRFKIKWISDMLREMLNPDYTRRVSFTHMLAKLSHEFS</sequence>
<dbReference type="PROSITE" id="PS50011">
    <property type="entry name" value="PROTEIN_KINASE_DOM"/>
    <property type="match status" value="1"/>
</dbReference>
<accession>A0AAU9IJA2</accession>
<evidence type="ECO:0000259" key="1">
    <source>
        <dbReference type="PROSITE" id="PS50011"/>
    </source>
</evidence>
<comment type="caution">
    <text evidence="2">The sequence shown here is derived from an EMBL/GenBank/DDBJ whole genome shotgun (WGS) entry which is preliminary data.</text>
</comment>
<dbReference type="EMBL" id="CAJZBQ010000005">
    <property type="protein sequence ID" value="CAG9311874.1"/>
    <property type="molecule type" value="Genomic_DNA"/>
</dbReference>
<proteinExistence type="predicted"/>
<dbReference type="Proteomes" id="UP001162131">
    <property type="component" value="Unassembled WGS sequence"/>
</dbReference>
<name>A0AAU9IJA2_9CILI</name>
<dbReference type="CDD" id="cd00180">
    <property type="entry name" value="PKc"/>
    <property type="match status" value="1"/>
</dbReference>
<dbReference type="SUPFAM" id="SSF56112">
    <property type="entry name" value="Protein kinase-like (PK-like)"/>
    <property type="match status" value="1"/>
</dbReference>
<dbReference type="PANTHER" id="PTHR44305">
    <property type="entry name" value="SI:DKEY-192D15.2-RELATED"/>
    <property type="match status" value="1"/>
</dbReference>
<keyword evidence="3" id="KW-1185">Reference proteome</keyword>
<dbReference type="GO" id="GO:0005524">
    <property type="term" value="F:ATP binding"/>
    <property type="evidence" value="ECO:0007669"/>
    <property type="project" value="InterPro"/>
</dbReference>
<dbReference type="Gene3D" id="1.10.510.10">
    <property type="entry name" value="Transferase(Phosphotransferase) domain 1"/>
    <property type="match status" value="1"/>
</dbReference>
<reference evidence="2" key="1">
    <citation type="submission" date="2021-09" db="EMBL/GenBank/DDBJ databases">
        <authorList>
            <consortium name="AG Swart"/>
            <person name="Singh M."/>
            <person name="Singh A."/>
            <person name="Seah K."/>
            <person name="Emmerich C."/>
        </authorList>
    </citation>
    <scope>NUCLEOTIDE SEQUENCE</scope>
    <source>
        <strain evidence="2">ATCC30299</strain>
    </source>
</reference>